<dbReference type="EMBL" id="JAADJZ010000010">
    <property type="protein sequence ID" value="KAF2871847.1"/>
    <property type="molecule type" value="Genomic_DNA"/>
</dbReference>
<feature type="domain" description="SGNH hydrolase-type esterase" evidence="3">
    <location>
        <begin position="44"/>
        <end position="251"/>
    </location>
</feature>
<dbReference type="OrthoDB" id="21678at2759"/>
<keyword evidence="5" id="KW-1185">Reference proteome</keyword>
<dbReference type="InterPro" id="IPR036514">
    <property type="entry name" value="SGNH_hydro_sf"/>
</dbReference>
<feature type="compositionally biased region" description="Low complexity" evidence="1">
    <location>
        <begin position="849"/>
        <end position="858"/>
    </location>
</feature>
<dbReference type="CDD" id="cd01823">
    <property type="entry name" value="SEST_like"/>
    <property type="match status" value="1"/>
</dbReference>
<comment type="caution">
    <text evidence="4">The sequence shown here is derived from an EMBL/GenBank/DDBJ whole genome shotgun (WGS) entry which is preliminary data.</text>
</comment>
<dbReference type="Pfam" id="PF13472">
    <property type="entry name" value="Lipase_GDSL_2"/>
    <property type="match status" value="1"/>
</dbReference>
<gene>
    <name evidence="4" type="ORF">BDV95DRAFT_606418</name>
</gene>
<dbReference type="SUPFAM" id="SSF52266">
    <property type="entry name" value="SGNH hydrolase"/>
    <property type="match status" value="2"/>
</dbReference>
<dbReference type="InterPro" id="IPR013830">
    <property type="entry name" value="SGNH_hydro"/>
</dbReference>
<dbReference type="GO" id="GO:0016788">
    <property type="term" value="F:hydrolase activity, acting on ester bonds"/>
    <property type="evidence" value="ECO:0007669"/>
    <property type="project" value="InterPro"/>
</dbReference>
<protein>
    <recommendedName>
        <fullName evidence="3">SGNH hydrolase-type esterase domain-containing protein</fullName>
    </recommendedName>
</protein>
<reference evidence="4 5" key="1">
    <citation type="submission" date="2020-01" db="EMBL/GenBank/DDBJ databases">
        <authorList>
            <consortium name="DOE Joint Genome Institute"/>
            <person name="Haridas S."/>
            <person name="Albert R."/>
            <person name="Binder M."/>
            <person name="Bloem J."/>
            <person name="Labutti K."/>
            <person name="Salamov A."/>
            <person name="Andreopoulos B."/>
            <person name="Baker S.E."/>
            <person name="Barry K."/>
            <person name="Bills G."/>
            <person name="Bluhm B.H."/>
            <person name="Cannon C."/>
            <person name="Castanera R."/>
            <person name="Culley D.E."/>
            <person name="Daum C."/>
            <person name="Ezra D."/>
            <person name="Gonzalez J.B."/>
            <person name="Henrissat B."/>
            <person name="Kuo A."/>
            <person name="Liang C."/>
            <person name="Lipzen A."/>
            <person name="Lutzoni F."/>
            <person name="Magnuson J."/>
            <person name="Mondo S."/>
            <person name="Nolan M."/>
            <person name="Ohm R."/>
            <person name="Pangilinan J."/>
            <person name="Park H.-J.H."/>
            <person name="Ramirez L."/>
            <person name="Alfaro M."/>
            <person name="Sun H."/>
            <person name="Tritt A."/>
            <person name="Yoshinaga Y."/>
            <person name="Zwiers L.-H.L."/>
            <person name="Turgeon B.G."/>
            <person name="Goodwin S.B."/>
            <person name="Spatafora J.W."/>
            <person name="Crous P.W."/>
            <person name="Grigoriev I.V."/>
        </authorList>
    </citation>
    <scope>NUCLEOTIDE SEQUENCE [LARGE SCALE GENOMIC DNA]</scope>
    <source>
        <strain evidence="4 5">CBS 611.86</strain>
    </source>
</reference>
<dbReference type="AlphaFoldDB" id="A0A7C8IFN9"/>
<evidence type="ECO:0000313" key="4">
    <source>
        <dbReference type="EMBL" id="KAF2871847.1"/>
    </source>
</evidence>
<feature type="region of interest" description="Disordered" evidence="1">
    <location>
        <begin position="328"/>
        <end position="348"/>
    </location>
</feature>
<dbReference type="Gene3D" id="3.40.50.1110">
    <property type="entry name" value="SGNH hydrolase"/>
    <property type="match status" value="2"/>
</dbReference>
<dbReference type="InterPro" id="IPR037460">
    <property type="entry name" value="SEST-like"/>
</dbReference>
<sequence>MKQNSSFAIALGVLVALIVIGHGDASVLRPRYNNPPDRVKDWVALGDSFAAGPGAGEEYDHGGSGHCMRRKEAYAPQLQNDDTMIGPDGPGSRKPTFQFAACSGDTTANLLDFSKPEENQLNKIRSDTTFATLSIGGNDVFFGAIDARTKGTEAMYSKEFHDRYFTVLDQIIQEKFRWSPQTHDTSVLYQTGYTQFFDDYTTQCDETKFFPAPNVPLITQELRRNFNLLTHSLNEVLQYWIDLRNVKLAKFLDKPGDMRMYVSPIHFIDLDWRYMNHRFCTDGVKEPARKNVDTWFFHAPLNPLIPGQENNETYLEEVMKLYPLTWQPGRPGEPEFDASGTGDSEDTPFDPNNPAHLLASEKITKTFHPKPPGFNAEKDGVMYELYRRNHQRQLSDKSLNILCIGDFSAFGEGYEYITPDRYGFIPYLQSILMHSDNFDNKPVRHKFTGSQKTGYAGDVGHEIYPSGKFYKDIARKAASSFEFQQAIGKVVPIMMGAKDMQLGRSVDDVLPEIHWLLSKIWAYDKSAVVLLLSVPMMGDPTDDGHEWWPVQRKIIEFNAQLAQIANYYATRDKRSIVYVHASAPPSLRIEHNPWIADSEGYHRIAYDVLSGLVQANERKFFDGDDWKADNIDETPGYELKPLKDKEVTNGIKCHQKRPETAPGYDAITKSLFRGAKDQDDWINNYACNTTFVCKFSWDTERYNTSAPFPFSEGKTCITAGGDNTTHATAHQFLVRRENFGDDLGDWCKDNLRDILDQCVKDGEGYGGYWGDGKRAIHLSNVKYHDGDATTPDSLSPVPNWRANFAPYEAAMSAIKSGPSSTFTPEPVPDDVESRKEEPTGVTAYSTFDAKATPPSAAAPEPPKGEPKSLQIVYEDYTTESEIGDTHAWHFHEGKQGEAVDACSQPLVDAETDVDTNAWDPPLPSGEWKLRFAGYAEDCTFKGHGERRADGDVGWLHCPERPAIKCLEDPRKAGGKDSWKRCDLGVERIVVAYCDWS</sequence>
<dbReference type="GO" id="GO:0006629">
    <property type="term" value="P:lipid metabolic process"/>
    <property type="evidence" value="ECO:0007669"/>
    <property type="project" value="TreeGrafter"/>
</dbReference>
<feature type="signal peptide" evidence="2">
    <location>
        <begin position="1"/>
        <end position="25"/>
    </location>
</feature>
<feature type="chain" id="PRO_5028944225" description="SGNH hydrolase-type esterase domain-containing protein" evidence="2">
    <location>
        <begin position="26"/>
        <end position="996"/>
    </location>
</feature>
<accession>A0A7C8IFN9</accession>
<proteinExistence type="predicted"/>
<dbReference type="PANTHER" id="PTHR37981">
    <property type="entry name" value="LIPASE 2"/>
    <property type="match status" value="1"/>
</dbReference>
<organism evidence="4 5">
    <name type="scientific">Massariosphaeria phaeospora</name>
    <dbReference type="NCBI Taxonomy" id="100035"/>
    <lineage>
        <taxon>Eukaryota</taxon>
        <taxon>Fungi</taxon>
        <taxon>Dikarya</taxon>
        <taxon>Ascomycota</taxon>
        <taxon>Pezizomycotina</taxon>
        <taxon>Dothideomycetes</taxon>
        <taxon>Pleosporomycetidae</taxon>
        <taxon>Pleosporales</taxon>
        <taxon>Pleosporales incertae sedis</taxon>
        <taxon>Massariosphaeria</taxon>
    </lineage>
</organism>
<evidence type="ECO:0000256" key="2">
    <source>
        <dbReference type="SAM" id="SignalP"/>
    </source>
</evidence>
<evidence type="ECO:0000259" key="3">
    <source>
        <dbReference type="Pfam" id="PF13472"/>
    </source>
</evidence>
<keyword evidence="2" id="KW-0732">Signal</keyword>
<feature type="region of interest" description="Disordered" evidence="1">
    <location>
        <begin position="815"/>
        <end position="839"/>
    </location>
</feature>
<evidence type="ECO:0000313" key="5">
    <source>
        <dbReference type="Proteomes" id="UP000481861"/>
    </source>
</evidence>
<dbReference type="Proteomes" id="UP000481861">
    <property type="component" value="Unassembled WGS sequence"/>
</dbReference>
<evidence type="ECO:0000256" key="1">
    <source>
        <dbReference type="SAM" id="MobiDB-lite"/>
    </source>
</evidence>
<name>A0A7C8IFN9_9PLEO</name>
<dbReference type="PANTHER" id="PTHR37981:SF1">
    <property type="entry name" value="SGNH HYDROLASE-TYPE ESTERASE DOMAIN-CONTAINING PROTEIN"/>
    <property type="match status" value="1"/>
</dbReference>
<feature type="region of interest" description="Disordered" evidence="1">
    <location>
        <begin position="848"/>
        <end position="867"/>
    </location>
</feature>